<dbReference type="EMBL" id="JABEBT010000011">
    <property type="protein sequence ID" value="KAF7638597.1"/>
    <property type="molecule type" value="Genomic_DNA"/>
</dbReference>
<dbReference type="OrthoDB" id="5882078at2759"/>
<feature type="transmembrane region" description="Helical" evidence="1">
    <location>
        <begin position="12"/>
        <end position="31"/>
    </location>
</feature>
<dbReference type="Proteomes" id="UP000605970">
    <property type="component" value="Unassembled WGS sequence"/>
</dbReference>
<dbReference type="AlphaFoldDB" id="A0A8S9ZYA1"/>
<gene>
    <name evidence="2" type="ORF">Mgra_00001975</name>
</gene>
<feature type="transmembrane region" description="Helical" evidence="1">
    <location>
        <begin position="78"/>
        <end position="97"/>
    </location>
</feature>
<accession>A0A8S9ZYA1</accession>
<keyword evidence="1" id="KW-1133">Transmembrane helix</keyword>
<keyword evidence="1" id="KW-0472">Membrane</keyword>
<name>A0A8S9ZYA1_9BILA</name>
<reference evidence="2" key="1">
    <citation type="journal article" date="2020" name="Ecol. Evol.">
        <title>Genome structure and content of the rice root-knot nematode (Meloidogyne graminicola).</title>
        <authorList>
            <person name="Phan N.T."/>
            <person name="Danchin E.G.J."/>
            <person name="Klopp C."/>
            <person name="Perfus-Barbeoch L."/>
            <person name="Kozlowski D.K."/>
            <person name="Koutsovoulos G.D."/>
            <person name="Lopez-Roques C."/>
            <person name="Bouchez O."/>
            <person name="Zahm M."/>
            <person name="Besnard G."/>
            <person name="Bellafiore S."/>
        </authorList>
    </citation>
    <scope>NUCLEOTIDE SEQUENCE</scope>
    <source>
        <strain evidence="2">VN-18</strain>
    </source>
</reference>
<protein>
    <submittedName>
        <fullName evidence="2">Uncharacterized protein</fullName>
    </submittedName>
</protein>
<proteinExistence type="predicted"/>
<evidence type="ECO:0000313" key="2">
    <source>
        <dbReference type="EMBL" id="KAF7638597.1"/>
    </source>
</evidence>
<sequence length="163" mass="19151">MATRSLLDRFMSSYGIGITFGALGAMSWHHIHRYQFHRIYLQLEEDYRENGRPLHLKRELRAKWAEMRHKELMQQLKFCGYMLSVASVMAIIIRISRKTFRKIPSPTKEIVPPISDTMAAFVSGALLIDGPYLLFDYWEGKKITKWREFGEKSKDLVNKQNIL</sequence>
<evidence type="ECO:0000256" key="1">
    <source>
        <dbReference type="SAM" id="Phobius"/>
    </source>
</evidence>
<organism evidence="2 3">
    <name type="scientific">Meloidogyne graminicola</name>
    <dbReference type="NCBI Taxonomy" id="189291"/>
    <lineage>
        <taxon>Eukaryota</taxon>
        <taxon>Metazoa</taxon>
        <taxon>Ecdysozoa</taxon>
        <taxon>Nematoda</taxon>
        <taxon>Chromadorea</taxon>
        <taxon>Rhabditida</taxon>
        <taxon>Tylenchina</taxon>
        <taxon>Tylenchomorpha</taxon>
        <taxon>Tylenchoidea</taxon>
        <taxon>Meloidogynidae</taxon>
        <taxon>Meloidogyninae</taxon>
        <taxon>Meloidogyne</taxon>
    </lineage>
</organism>
<keyword evidence="3" id="KW-1185">Reference proteome</keyword>
<evidence type="ECO:0000313" key="3">
    <source>
        <dbReference type="Proteomes" id="UP000605970"/>
    </source>
</evidence>
<comment type="caution">
    <text evidence="2">The sequence shown here is derived from an EMBL/GenBank/DDBJ whole genome shotgun (WGS) entry which is preliminary data.</text>
</comment>
<keyword evidence="1" id="KW-0812">Transmembrane</keyword>